<gene>
    <name evidence="1" type="ORF">LTR78_001939</name>
</gene>
<protein>
    <recommendedName>
        <fullName evidence="3">Heterokaryon incompatibility domain-containing protein</fullName>
    </recommendedName>
</protein>
<evidence type="ECO:0000313" key="1">
    <source>
        <dbReference type="EMBL" id="KAK3677844.1"/>
    </source>
</evidence>
<dbReference type="PANTHER" id="PTHR39596">
    <property type="match status" value="1"/>
</dbReference>
<evidence type="ECO:0008006" key="3">
    <source>
        <dbReference type="Google" id="ProtNLM"/>
    </source>
</evidence>
<reference evidence="1" key="1">
    <citation type="submission" date="2023-07" db="EMBL/GenBank/DDBJ databases">
        <title>Black Yeasts Isolated from many extreme environments.</title>
        <authorList>
            <person name="Coleine C."/>
            <person name="Stajich J.E."/>
            <person name="Selbmann L."/>
        </authorList>
    </citation>
    <scope>NUCLEOTIDE SEQUENCE</scope>
    <source>
        <strain evidence="1">CCFEE 5485</strain>
    </source>
</reference>
<dbReference type="AlphaFoldDB" id="A0AAE0WUH5"/>
<dbReference type="PANTHER" id="PTHR39596:SF2">
    <property type="entry name" value="HET DOMAIN PROTEIN (AFU_ORTHOLOGUE AFUA_1G17550)-RELATED"/>
    <property type="match status" value="1"/>
</dbReference>
<accession>A0AAE0WUH5</accession>
<sequence>MDHLPLKNAVPEFRVHYYGSPSYEKGDFWSFPNRQGWQYVKDISVFEGGTVDQLAALLQAWLFFGLVQEVTGEPLDQDRFSSRAPLGSESSLTTSALPSLITAWTDRTEVLETSTRRAERLRVYTMLQETTDVLWQIDAQVHHKPKYIAAQLPPALLLSLALVVEAFKLASARAFQEPYIPTGKTGQRFLRKLLSANGWCPSLIRSALTHLDLGTVVYVISLGPCEREKDHSECTEIICLALQTAGVRTPSHTQDCSNPCYNVEPDLIDIIKLIGKGSIPLLYFVKKPYHVPITDIAGYDDQTNPPTAALGLGVREYKPGDRYTAHSHVFGEGTGNTEGHYLPKCALLEIWQVLQAQMQRENGSSPSDSWGEGSPLFWMDTLCVPVAPHHQQLRNSAITHMRQIYQNAIRVLVLSPETRKLDSGALIIELYAKTFLSGWMQRLWTLQEGALNPCLAVVDGKSSALYDQATSAEQVRVREQRVLIAFKDRFASRKGDETICIATFLGLDPSPLLAIDEHERMPMLLQMMPHVPDNVLFGRGPRLERIGFGWCPQTLLAPYGIEVVVSTRHKPTSEDGTSLVEVRPPNVLSPEGLHTTLPAIMLAGPARTSEPVLMRDTSDFMLDGKLYAITLLEDARSCFHRRASEFAAEQYLALLLALPAGREYMAALDKYATAVLVGMSDDTTDEVAKVRYYCKIGTTRIDFIPGVTVLPEERHAYATWVLPPMQRWIVD</sequence>
<keyword evidence="2" id="KW-1185">Reference proteome</keyword>
<name>A0AAE0WUH5_9PEZI</name>
<organism evidence="1 2">
    <name type="scientific">Recurvomyces mirabilis</name>
    <dbReference type="NCBI Taxonomy" id="574656"/>
    <lineage>
        <taxon>Eukaryota</taxon>
        <taxon>Fungi</taxon>
        <taxon>Dikarya</taxon>
        <taxon>Ascomycota</taxon>
        <taxon>Pezizomycotina</taxon>
        <taxon>Dothideomycetes</taxon>
        <taxon>Dothideomycetidae</taxon>
        <taxon>Mycosphaerellales</taxon>
        <taxon>Teratosphaeriaceae</taxon>
        <taxon>Recurvomyces</taxon>
    </lineage>
</organism>
<proteinExistence type="predicted"/>
<dbReference type="Proteomes" id="UP001274830">
    <property type="component" value="Unassembled WGS sequence"/>
</dbReference>
<comment type="caution">
    <text evidence="1">The sequence shown here is derived from an EMBL/GenBank/DDBJ whole genome shotgun (WGS) entry which is preliminary data.</text>
</comment>
<evidence type="ECO:0000313" key="2">
    <source>
        <dbReference type="Proteomes" id="UP001274830"/>
    </source>
</evidence>
<dbReference type="EMBL" id="JAUTXT010000005">
    <property type="protein sequence ID" value="KAK3677844.1"/>
    <property type="molecule type" value="Genomic_DNA"/>
</dbReference>